<comment type="caution">
    <text evidence="10">The sequence shown here is derived from an EMBL/GenBank/DDBJ whole genome shotgun (WGS) entry which is preliminary data.</text>
</comment>
<feature type="transmembrane region" description="Helical" evidence="9">
    <location>
        <begin position="153"/>
        <end position="173"/>
    </location>
</feature>
<dbReference type="Gene3D" id="1.20.1740.10">
    <property type="entry name" value="Amino acid/polyamine transporter I"/>
    <property type="match status" value="1"/>
</dbReference>
<keyword evidence="11" id="KW-1185">Reference proteome</keyword>
<dbReference type="InterPro" id="IPR018227">
    <property type="entry name" value="Amino_acid_transport_2"/>
</dbReference>
<dbReference type="PANTHER" id="PTHR46997">
    <property type="entry name" value="LOW AFFINITY TRYPTOPHAN PERMEASE-RELATED"/>
    <property type="match status" value="1"/>
</dbReference>
<keyword evidence="5 9" id="KW-0812">Transmembrane</keyword>
<dbReference type="PANTHER" id="PTHR46997:SF2">
    <property type="entry name" value="TYROSINE-SPECIFIC TRANSPORT SYSTEM"/>
    <property type="match status" value="1"/>
</dbReference>
<keyword evidence="8 9" id="KW-0472">Membrane</keyword>
<feature type="transmembrane region" description="Helical" evidence="9">
    <location>
        <begin position="88"/>
        <end position="105"/>
    </location>
</feature>
<dbReference type="InterPro" id="IPR013059">
    <property type="entry name" value="Trp_tyr_transpt"/>
</dbReference>
<feature type="transmembrane region" description="Helical" evidence="9">
    <location>
        <begin position="311"/>
        <end position="329"/>
    </location>
</feature>
<name>A0ABS1G9P1_9GAMM</name>
<evidence type="ECO:0000256" key="4">
    <source>
        <dbReference type="ARBA" id="ARBA00022519"/>
    </source>
</evidence>
<gene>
    <name evidence="10" type="ORF">IBE52_01220</name>
</gene>
<evidence type="ECO:0000313" key="10">
    <source>
        <dbReference type="EMBL" id="MBK2301526.1"/>
    </source>
</evidence>
<evidence type="ECO:0000256" key="3">
    <source>
        <dbReference type="ARBA" id="ARBA00022475"/>
    </source>
</evidence>
<dbReference type="Proteomes" id="UP000760407">
    <property type="component" value="Unassembled WGS sequence"/>
</dbReference>
<comment type="subcellular location">
    <subcellularLocation>
        <location evidence="1">Cell inner membrane</location>
        <topology evidence="1">Multi-pass membrane protein</topology>
    </subcellularLocation>
</comment>
<proteinExistence type="predicted"/>
<protein>
    <submittedName>
        <fullName evidence="10">Amino acid transporter</fullName>
    </submittedName>
</protein>
<keyword evidence="3" id="KW-1003">Cell membrane</keyword>
<feature type="transmembrane region" description="Helical" evidence="9">
    <location>
        <begin position="335"/>
        <end position="359"/>
    </location>
</feature>
<feature type="transmembrane region" description="Helical" evidence="9">
    <location>
        <begin position="274"/>
        <end position="299"/>
    </location>
</feature>
<evidence type="ECO:0000256" key="6">
    <source>
        <dbReference type="ARBA" id="ARBA00022970"/>
    </source>
</evidence>
<dbReference type="PRINTS" id="PR00166">
    <property type="entry name" value="AROAAPRMEASE"/>
</dbReference>
<evidence type="ECO:0000313" key="11">
    <source>
        <dbReference type="Proteomes" id="UP000760407"/>
    </source>
</evidence>
<keyword evidence="7 9" id="KW-1133">Transmembrane helix</keyword>
<reference evidence="10 11" key="1">
    <citation type="submission" date="2020-08" db="EMBL/GenBank/DDBJ databases">
        <title>Comparative genomics of Francisella species.</title>
        <authorList>
            <person name="Sahl J."/>
            <person name="Sjodin A."/>
            <person name="Wagner D."/>
            <person name="Forsman M."/>
        </authorList>
    </citation>
    <scope>NUCLEOTIDE SEQUENCE [LARGE SCALE GENOMIC DNA]</scope>
    <source>
        <strain evidence="10 11">F1093</strain>
    </source>
</reference>
<evidence type="ECO:0000256" key="5">
    <source>
        <dbReference type="ARBA" id="ARBA00022692"/>
    </source>
</evidence>
<sequence length="398" mass="43985">MKQVSKVKQFGAIAIIAGTAIGAGMLGIPFAVAAVGFNYALMALFLVWIIMYATALLIVEANVSQPLGTDMDSIAHNILGKSGRVMNLLFYLLLLYSLLTAYIFMGGQLFETYVTSWFDFGNDSFAKFLFTFVFGFFIYKGIRVVFRVNELFLSLKVLAFVLFISFVAPQIRPAVLESRALGVEYVWFSIPILVTSFGFHIVIPAIRNYFENDIVFKRTVAAGALAPLIVYLVWVMATLGTINLHGGNGFIDLSHSGKTLAEAYVSLGQRAPLIFIRLFENFAIITSFLGVALALFSFNQDLYALNSRKKLITLIITLLPPLFFAIYFVNSFIAALGYASIFVSVLLIVQPALMVWAVRTKQGNNSILSKLYLSLILFCGMGIIALQLLVAFGRLPHI</sequence>
<feature type="transmembrane region" description="Helical" evidence="9">
    <location>
        <begin position="125"/>
        <end position="146"/>
    </location>
</feature>
<feature type="transmembrane region" description="Helical" evidence="9">
    <location>
        <begin position="39"/>
        <end position="59"/>
    </location>
</feature>
<keyword evidence="6" id="KW-0029">Amino-acid transport</keyword>
<dbReference type="EMBL" id="JACTSG010000001">
    <property type="protein sequence ID" value="MBK2301526.1"/>
    <property type="molecule type" value="Genomic_DNA"/>
</dbReference>
<feature type="transmembrane region" description="Helical" evidence="9">
    <location>
        <begin position="371"/>
        <end position="392"/>
    </location>
</feature>
<feature type="transmembrane region" description="Helical" evidence="9">
    <location>
        <begin position="185"/>
        <end position="206"/>
    </location>
</feature>
<evidence type="ECO:0000256" key="1">
    <source>
        <dbReference type="ARBA" id="ARBA00004429"/>
    </source>
</evidence>
<accession>A0ABS1G9P1</accession>
<evidence type="ECO:0000256" key="8">
    <source>
        <dbReference type="ARBA" id="ARBA00023136"/>
    </source>
</evidence>
<evidence type="ECO:0000256" key="9">
    <source>
        <dbReference type="SAM" id="Phobius"/>
    </source>
</evidence>
<feature type="transmembrane region" description="Helical" evidence="9">
    <location>
        <begin position="218"/>
        <end position="237"/>
    </location>
</feature>
<keyword evidence="2" id="KW-0813">Transport</keyword>
<organism evidence="10 11">
    <name type="scientific">Francisella philomiragia</name>
    <dbReference type="NCBI Taxonomy" id="28110"/>
    <lineage>
        <taxon>Bacteria</taxon>
        <taxon>Pseudomonadati</taxon>
        <taxon>Pseudomonadota</taxon>
        <taxon>Gammaproteobacteria</taxon>
        <taxon>Thiotrichales</taxon>
        <taxon>Francisellaceae</taxon>
        <taxon>Francisella</taxon>
    </lineage>
</organism>
<evidence type="ECO:0000256" key="7">
    <source>
        <dbReference type="ARBA" id="ARBA00022989"/>
    </source>
</evidence>
<feature type="transmembrane region" description="Helical" evidence="9">
    <location>
        <begin position="12"/>
        <end position="33"/>
    </location>
</feature>
<dbReference type="RefSeq" id="WP_200165553.1">
    <property type="nucleotide sequence ID" value="NZ_JACTSG010000001.1"/>
</dbReference>
<keyword evidence="4" id="KW-0997">Cell inner membrane</keyword>
<dbReference type="Pfam" id="PF03222">
    <property type="entry name" value="Trp_Tyr_perm"/>
    <property type="match status" value="1"/>
</dbReference>
<evidence type="ECO:0000256" key="2">
    <source>
        <dbReference type="ARBA" id="ARBA00022448"/>
    </source>
</evidence>